<evidence type="ECO:0000313" key="2">
    <source>
        <dbReference type="EMBL" id="MBA2133172.1"/>
    </source>
</evidence>
<name>A0A8J6LSD2_9FIRM</name>
<organism evidence="2 3">
    <name type="scientific">Capillibacterium thermochitinicola</name>
    <dbReference type="NCBI Taxonomy" id="2699427"/>
    <lineage>
        <taxon>Bacteria</taxon>
        <taxon>Bacillati</taxon>
        <taxon>Bacillota</taxon>
        <taxon>Capillibacterium</taxon>
    </lineage>
</organism>
<feature type="domain" description="FRG" evidence="1">
    <location>
        <begin position="30"/>
        <end position="127"/>
    </location>
</feature>
<reference evidence="2" key="1">
    <citation type="submission" date="2020-06" db="EMBL/GenBank/DDBJ databases">
        <title>Novel chitinolytic bacterium.</title>
        <authorList>
            <person name="Ungkulpasvich U."/>
            <person name="Kosugi A."/>
            <person name="Uke A."/>
        </authorList>
    </citation>
    <scope>NUCLEOTIDE SEQUENCE</scope>
    <source>
        <strain evidence="2">UUS1-1</strain>
    </source>
</reference>
<comment type="caution">
    <text evidence="2">The sequence shown here is derived from an EMBL/GenBank/DDBJ whole genome shotgun (WGS) entry which is preliminary data.</text>
</comment>
<dbReference type="EMBL" id="JAAKDE010000012">
    <property type="protein sequence ID" value="MBA2133172.1"/>
    <property type="molecule type" value="Genomic_DNA"/>
</dbReference>
<evidence type="ECO:0000259" key="1">
    <source>
        <dbReference type="SMART" id="SM00901"/>
    </source>
</evidence>
<dbReference type="AlphaFoldDB" id="A0A8J6LSD2"/>
<dbReference type="SMART" id="SM00901">
    <property type="entry name" value="FRG"/>
    <property type="match status" value="1"/>
</dbReference>
<sequence>MAQNEIVVRSWSEVCERLYDNAWKPELGRFRSDYAFRGLADCGYPLQNSFYRVCRDNPQLEYHLLRNFKKYGQFADTSLVSSDWRVLTLAQHHGLPTRLLDWTYSPFVALHFVTDDPTKYDRDGVIWQVDYVQVNRMLPEPFKGVMEKVGANAFTVEMIEEAVPTLKDFDAFHAQDRDLVIFFEPPSLDSRIVNQFAFFSVMSTATGRLDKWLYQYPHLYRRIIIPRELKWEIRDKLDQANITERILFPGLDGLAKWLLRHYTPRCFDQPDQPG</sequence>
<accession>A0A8J6LSD2</accession>
<protein>
    <submittedName>
        <fullName evidence="2">FRG domain-containing protein</fullName>
    </submittedName>
</protein>
<gene>
    <name evidence="2" type="ORF">G5B42_06405</name>
</gene>
<dbReference type="InterPro" id="IPR014966">
    <property type="entry name" value="FRG-dom"/>
</dbReference>
<proteinExistence type="predicted"/>
<evidence type="ECO:0000313" key="3">
    <source>
        <dbReference type="Proteomes" id="UP000657177"/>
    </source>
</evidence>
<keyword evidence="3" id="KW-1185">Reference proteome</keyword>
<dbReference type="Proteomes" id="UP000657177">
    <property type="component" value="Unassembled WGS sequence"/>
</dbReference>
<dbReference type="Pfam" id="PF08867">
    <property type="entry name" value="FRG"/>
    <property type="match status" value="1"/>
</dbReference>